<evidence type="ECO:0000256" key="1">
    <source>
        <dbReference type="ARBA" id="ARBA00004141"/>
    </source>
</evidence>
<keyword evidence="2 5" id="KW-0812">Transmembrane</keyword>
<dbReference type="InterPro" id="IPR051328">
    <property type="entry name" value="T7SS_ABC-Transporter"/>
</dbReference>
<protein>
    <recommendedName>
        <fullName evidence="6">ABC-2 type transporter transmembrane domain-containing protein</fullName>
    </recommendedName>
</protein>
<sequence length="441" mass="47815">MNLGKFLKSKGPLLALAVVLIYGIIIFAIYFTGYHAMPNHLDQLPVTVVNQDRQSKKIANQLKKALPFDTVKTTTDLNQAKHQLNTRKTYLIVAIPKQFNKDIRANKQTTLNFYVNESNQTSVVSGMKSVAQTVGTTVNNNVLLQKGALMIAEPALTKLQTTVKKEQTAAKATVATQKAKIAAAPASSQKALTAQLQKQVASSTKTATSKAEAQKQTILNSAKKQAKPLASSVKTSIHRENKVKTGLNYSLAPFITNLALYISALFGTIMLYGTYAKFAKQIGRFKSIVNLEITMALIAIVGTAFVSWAIIAMMGLAGSTFTNLWITSALLLFSAYNFNAILVLLIGQIGTALNTFLTMLQVVASAGMVPVLAMNGFFKGIHGLMPMYYAVQADFNIMYGGTGTTGIWLGLLTLTGVTILINLVIVALRKHQPMLQFDRLS</sequence>
<dbReference type="GO" id="GO:0140359">
    <property type="term" value="F:ABC-type transporter activity"/>
    <property type="evidence" value="ECO:0007669"/>
    <property type="project" value="InterPro"/>
</dbReference>
<evidence type="ECO:0000259" key="6">
    <source>
        <dbReference type="Pfam" id="PF12698"/>
    </source>
</evidence>
<dbReference type="PANTHER" id="PTHR43077">
    <property type="entry name" value="TRANSPORT PERMEASE YVFS-RELATED"/>
    <property type="match status" value="1"/>
</dbReference>
<evidence type="ECO:0000256" key="2">
    <source>
        <dbReference type="ARBA" id="ARBA00022692"/>
    </source>
</evidence>
<dbReference type="PANTHER" id="PTHR43077:SF10">
    <property type="entry name" value="TRANSPORT PERMEASE PROTEIN"/>
    <property type="match status" value="1"/>
</dbReference>
<dbReference type="OrthoDB" id="2208410at2"/>
<dbReference type="RefSeq" id="WP_065902837.1">
    <property type="nucleotide sequence ID" value="NZ_CP014912.1"/>
</dbReference>
<evidence type="ECO:0000313" key="8">
    <source>
        <dbReference type="Proteomes" id="UP000093267"/>
    </source>
</evidence>
<evidence type="ECO:0000256" key="4">
    <source>
        <dbReference type="ARBA" id="ARBA00023136"/>
    </source>
</evidence>
<organism evidence="7 8">
    <name type="scientific">Secundilactobacillus paracollinoides</name>
    <dbReference type="NCBI Taxonomy" id="240427"/>
    <lineage>
        <taxon>Bacteria</taxon>
        <taxon>Bacillati</taxon>
        <taxon>Bacillota</taxon>
        <taxon>Bacilli</taxon>
        <taxon>Lactobacillales</taxon>
        <taxon>Lactobacillaceae</taxon>
        <taxon>Secundilactobacillus</taxon>
    </lineage>
</organism>
<name>A0A1B2IZT0_9LACO</name>
<dbReference type="EMBL" id="CP014924">
    <property type="protein sequence ID" value="ANZ67571.1"/>
    <property type="molecule type" value="Genomic_DNA"/>
</dbReference>
<gene>
    <name evidence="7" type="ORF">AYR63_10715</name>
</gene>
<evidence type="ECO:0000256" key="3">
    <source>
        <dbReference type="ARBA" id="ARBA00022989"/>
    </source>
</evidence>
<keyword evidence="8" id="KW-1185">Reference proteome</keyword>
<dbReference type="InterPro" id="IPR013525">
    <property type="entry name" value="ABC2_TM"/>
</dbReference>
<dbReference type="GO" id="GO:0016020">
    <property type="term" value="C:membrane"/>
    <property type="evidence" value="ECO:0007669"/>
    <property type="project" value="UniProtKB-SubCell"/>
</dbReference>
<feature type="transmembrane region" description="Helical" evidence="5">
    <location>
        <begin position="251"/>
        <end position="272"/>
    </location>
</feature>
<dbReference type="KEGG" id="lpd:AYR62_03685"/>
<keyword evidence="3 5" id="KW-1133">Transmembrane helix</keyword>
<comment type="subcellular location">
    <subcellularLocation>
        <location evidence="1">Membrane</location>
        <topology evidence="1">Multi-pass membrane protein</topology>
    </subcellularLocation>
</comment>
<feature type="transmembrane region" description="Helical" evidence="5">
    <location>
        <begin position="407"/>
        <end position="428"/>
    </location>
</feature>
<feature type="transmembrane region" description="Helical" evidence="5">
    <location>
        <begin position="293"/>
        <end position="318"/>
    </location>
</feature>
<dbReference type="Pfam" id="PF12698">
    <property type="entry name" value="ABC2_membrane_3"/>
    <property type="match status" value="1"/>
</dbReference>
<evidence type="ECO:0000256" key="5">
    <source>
        <dbReference type="SAM" id="Phobius"/>
    </source>
</evidence>
<dbReference type="STRING" id="240427.AYR62_03685"/>
<feature type="transmembrane region" description="Helical" evidence="5">
    <location>
        <begin position="358"/>
        <end position="378"/>
    </location>
</feature>
<evidence type="ECO:0000313" key="7">
    <source>
        <dbReference type="EMBL" id="ANZ67571.1"/>
    </source>
</evidence>
<feature type="transmembrane region" description="Helical" evidence="5">
    <location>
        <begin position="12"/>
        <end position="31"/>
    </location>
</feature>
<dbReference type="Proteomes" id="UP000093267">
    <property type="component" value="Chromosome"/>
</dbReference>
<dbReference type="Gene3D" id="3.40.1710.10">
    <property type="entry name" value="abc type-2 transporter like domain"/>
    <property type="match status" value="1"/>
</dbReference>
<proteinExistence type="predicted"/>
<accession>A0A1B2IZT0</accession>
<keyword evidence="4 5" id="KW-0472">Membrane</keyword>
<dbReference type="AlphaFoldDB" id="A0A1B2IZT0"/>
<feature type="domain" description="ABC-2 type transporter transmembrane" evidence="6">
    <location>
        <begin position="19"/>
        <end position="421"/>
    </location>
</feature>
<feature type="transmembrane region" description="Helical" evidence="5">
    <location>
        <begin position="324"/>
        <end position="346"/>
    </location>
</feature>
<reference evidence="7 8" key="1">
    <citation type="submission" date="2016-03" db="EMBL/GenBank/DDBJ databases">
        <title>Pediococcus and Lactobacillus from brewery environment - whole genome sequencing and assembly.</title>
        <authorList>
            <person name="Behr J."/>
            <person name="Geissler A.J."/>
            <person name="Vogel R.F."/>
        </authorList>
    </citation>
    <scope>NUCLEOTIDE SEQUENCE [LARGE SCALE GENOMIC DNA]</scope>
    <source>
        <strain evidence="7 8">TMW 1.1995</strain>
    </source>
</reference>